<reference evidence="2" key="1">
    <citation type="submission" date="2022-10" db="EMBL/GenBank/DDBJ databases">
        <authorList>
            <person name="Yu W.X."/>
        </authorList>
    </citation>
    <scope>NUCLEOTIDE SEQUENCE</scope>
    <source>
        <strain evidence="2">AAT</strain>
    </source>
</reference>
<gene>
    <name evidence="2" type="ORF">OM075_17875</name>
</gene>
<dbReference type="Pfam" id="PF08808">
    <property type="entry name" value="RES"/>
    <property type="match status" value="1"/>
</dbReference>
<dbReference type="EMBL" id="JAPDPJ010000051">
    <property type="protein sequence ID" value="MCW3788342.1"/>
    <property type="molecule type" value="Genomic_DNA"/>
</dbReference>
<dbReference type="AlphaFoldDB" id="A0AAE3SGQ1"/>
<dbReference type="InterPro" id="IPR014914">
    <property type="entry name" value="RES_dom"/>
</dbReference>
<evidence type="ECO:0000313" key="3">
    <source>
        <dbReference type="Proteomes" id="UP001209229"/>
    </source>
</evidence>
<comment type="caution">
    <text evidence="2">The sequence shown here is derived from an EMBL/GenBank/DDBJ whole genome shotgun (WGS) entry which is preliminary data.</text>
</comment>
<name>A0AAE3SGQ1_9BACT</name>
<dbReference type="SMART" id="SM00953">
    <property type="entry name" value="RES"/>
    <property type="match status" value="1"/>
</dbReference>
<organism evidence="2 3">
    <name type="scientific">Plebeiibacterium sediminum</name>
    <dbReference type="NCBI Taxonomy" id="2992112"/>
    <lineage>
        <taxon>Bacteria</taxon>
        <taxon>Pseudomonadati</taxon>
        <taxon>Bacteroidota</taxon>
        <taxon>Bacteroidia</taxon>
        <taxon>Marinilabiliales</taxon>
        <taxon>Marinilabiliaceae</taxon>
        <taxon>Plebeiibacterium</taxon>
    </lineage>
</organism>
<protein>
    <submittedName>
        <fullName evidence="2">RES family NAD+ phosphorylase</fullName>
    </submittedName>
</protein>
<dbReference type="RefSeq" id="WP_301191903.1">
    <property type="nucleotide sequence ID" value="NZ_JAPDPJ010000051.1"/>
</dbReference>
<feature type="domain" description="RES" evidence="1">
    <location>
        <begin position="18"/>
        <end position="143"/>
    </location>
</feature>
<dbReference type="Proteomes" id="UP001209229">
    <property type="component" value="Unassembled WGS sequence"/>
</dbReference>
<proteinExistence type="predicted"/>
<evidence type="ECO:0000313" key="2">
    <source>
        <dbReference type="EMBL" id="MCW3788342.1"/>
    </source>
</evidence>
<sequence>MASTLKVFRICKTKFSTELKGSGAFYCGGRWNSIGNFVLYTSSSVSLSMLEVLVHVSVETWPDDMSLVTIIIPAGSVEELDVNSLLDQWRKLPSSEYAQKIGDKWIEDNNSLVLKVPSVLNPKEYNYLINPNHTLCTKIKIESIIPWSFDPRFKKE</sequence>
<accession>A0AAE3SGQ1</accession>
<evidence type="ECO:0000259" key="1">
    <source>
        <dbReference type="SMART" id="SM00953"/>
    </source>
</evidence>
<keyword evidence="3" id="KW-1185">Reference proteome</keyword>